<reference evidence="1 2" key="1">
    <citation type="submission" date="2016-11" db="EMBL/GenBank/DDBJ databases">
        <title>Genome sequence and comparative genomic analysis of clinical strain Elizabethkingia meningoseptica 61421 PRCM.</title>
        <authorList>
            <person name="Wang M."/>
            <person name="Hu S."/>
            <person name="Cao L."/>
            <person name="Jiang T."/>
            <person name="Zhou Y."/>
            <person name="Ming D."/>
        </authorList>
    </citation>
    <scope>NUCLEOTIDE SEQUENCE [LARGE SCALE GENOMIC DNA]</scope>
    <source>
        <strain evidence="1 2">61421 PRCM</strain>
    </source>
</reference>
<dbReference type="Pfam" id="PF09697">
    <property type="entry name" value="Porph_ging"/>
    <property type="match status" value="1"/>
</dbReference>
<dbReference type="STRING" id="238.BBD35_07575"/>
<evidence type="ECO:0008006" key="3">
    <source>
        <dbReference type="Google" id="ProtNLM"/>
    </source>
</evidence>
<keyword evidence="2" id="KW-1185">Reference proteome</keyword>
<dbReference type="InterPro" id="IPR005901">
    <property type="entry name" value="GLPGLI"/>
</dbReference>
<organism evidence="1 2">
    <name type="scientific">Elizabethkingia meningoseptica</name>
    <name type="common">Chryseobacterium meningosepticum</name>
    <dbReference type="NCBI Taxonomy" id="238"/>
    <lineage>
        <taxon>Bacteria</taxon>
        <taxon>Pseudomonadati</taxon>
        <taxon>Bacteroidota</taxon>
        <taxon>Flavobacteriia</taxon>
        <taxon>Flavobacteriales</taxon>
        <taxon>Weeksellaceae</taxon>
        <taxon>Elizabethkingia</taxon>
    </lineage>
</organism>
<evidence type="ECO:0000313" key="2">
    <source>
        <dbReference type="Proteomes" id="UP000188947"/>
    </source>
</evidence>
<comment type="caution">
    <text evidence="1">The sequence shown here is derived from an EMBL/GenBank/DDBJ whole genome shotgun (WGS) entry which is preliminary data.</text>
</comment>
<evidence type="ECO:0000313" key="1">
    <source>
        <dbReference type="EMBL" id="OOH97182.1"/>
    </source>
</evidence>
<dbReference type="EMBL" id="MPOG01000006">
    <property type="protein sequence ID" value="OOH97182.1"/>
    <property type="molecule type" value="Genomic_DNA"/>
</dbReference>
<name>A0A1T3FA32_ELIME</name>
<sequence length="210" mass="24637">MVRNNQFGMPPREAKFIDYRVTKKYPSYTLTYIINSYNNRLHVLDPRVQNWKIEKVIDKYKGYTIQKATTEFAGRKWIAWFSSDIPIPDGPYKFYGLPGLILKIEDITGSHKFSLVGIKNNIPAYNYPVIDAWRKKLNLSLEKYIEIYKEYRRDPAKEYRIDVAAGRIYESTDLNGAKVSPLESLRQYESVQKSIIARDNNIIEIDLLKK</sequence>
<dbReference type="AlphaFoldDB" id="A0A1T3FA32"/>
<proteinExistence type="predicted"/>
<dbReference type="NCBIfam" id="TIGR01200">
    <property type="entry name" value="GLPGLI"/>
    <property type="match status" value="1"/>
</dbReference>
<dbReference type="Proteomes" id="UP000188947">
    <property type="component" value="Unassembled WGS sequence"/>
</dbReference>
<gene>
    <name evidence="1" type="ORF">BMF97_04665</name>
</gene>
<protein>
    <recommendedName>
        <fullName evidence="3">GLPGLI family protein</fullName>
    </recommendedName>
</protein>
<accession>A0A1T3FA32</accession>